<evidence type="ECO:0000313" key="4">
    <source>
        <dbReference type="Proteomes" id="UP000245820"/>
    </source>
</evidence>
<protein>
    <recommendedName>
        <fullName evidence="2">Phasin domain-containing protein</fullName>
    </recommendedName>
</protein>
<sequence>MYPFPQSVNPAVRTHIDAQSAFLNELSQAMSRSFQQVFQLNMQLGQTLLEEATGTIQRMLTADRPTDALSAAASCAQPTTDKLRSYQQQLSQLAAATQVDLTRASEQHVQETSRTARALASEVTRVSAEEADKNLRQQEETVKNSRDAFLQEAKRGANIGAEYLNQLHGEAADARPDGQAGPPRNPGNPQGGPGQAGGDASSPPR</sequence>
<accession>A0A2S2DNM9</accession>
<reference evidence="3 4" key="1">
    <citation type="submission" date="2018-05" db="EMBL/GenBank/DDBJ databases">
        <title>Complete genome sequence of Massilia oculi sp. nov. CCUG 43427T (=DSM 26321T), the type strain of M. oculi, and comparison with genome sequences of other Massilia strains.</title>
        <authorList>
            <person name="Zhu B."/>
        </authorList>
    </citation>
    <scope>NUCLEOTIDE SEQUENCE [LARGE SCALE GENOMIC DNA]</scope>
    <source>
        <strain evidence="3 4">CCUG 43427</strain>
    </source>
</reference>
<evidence type="ECO:0000313" key="3">
    <source>
        <dbReference type="EMBL" id="AWL06972.1"/>
    </source>
</evidence>
<dbReference type="InterPro" id="IPR018968">
    <property type="entry name" value="Phasin"/>
</dbReference>
<dbReference type="Pfam" id="PF09361">
    <property type="entry name" value="Phasin_2"/>
    <property type="match status" value="1"/>
</dbReference>
<dbReference type="Proteomes" id="UP000245820">
    <property type="component" value="Chromosome"/>
</dbReference>
<feature type="domain" description="Phasin" evidence="2">
    <location>
        <begin position="19"/>
        <end position="108"/>
    </location>
</feature>
<name>A0A2S2DNM9_9BURK</name>
<keyword evidence="4" id="KW-1185">Reference proteome</keyword>
<dbReference type="InterPro" id="IPR010127">
    <property type="entry name" value="Phasin_subfam-1"/>
</dbReference>
<organism evidence="3 4">
    <name type="scientific">Massilia oculi</name>
    <dbReference type="NCBI Taxonomy" id="945844"/>
    <lineage>
        <taxon>Bacteria</taxon>
        <taxon>Pseudomonadati</taxon>
        <taxon>Pseudomonadota</taxon>
        <taxon>Betaproteobacteria</taxon>
        <taxon>Burkholderiales</taxon>
        <taxon>Oxalobacteraceae</taxon>
        <taxon>Telluria group</taxon>
        <taxon>Massilia</taxon>
    </lineage>
</organism>
<evidence type="ECO:0000256" key="1">
    <source>
        <dbReference type="SAM" id="MobiDB-lite"/>
    </source>
</evidence>
<dbReference type="NCBIfam" id="TIGR01841">
    <property type="entry name" value="phasin"/>
    <property type="match status" value="1"/>
</dbReference>
<feature type="region of interest" description="Disordered" evidence="1">
    <location>
        <begin position="161"/>
        <end position="205"/>
    </location>
</feature>
<dbReference type="RefSeq" id="WP_109347268.1">
    <property type="nucleotide sequence ID" value="NZ_CP029343.1"/>
</dbReference>
<gene>
    <name evidence="3" type="ORF">DIR46_22770</name>
</gene>
<evidence type="ECO:0000259" key="2">
    <source>
        <dbReference type="Pfam" id="PF09361"/>
    </source>
</evidence>
<dbReference type="AlphaFoldDB" id="A0A2S2DNM9"/>
<proteinExistence type="predicted"/>
<dbReference type="EMBL" id="CP029343">
    <property type="protein sequence ID" value="AWL06972.1"/>
    <property type="molecule type" value="Genomic_DNA"/>
</dbReference>
<dbReference type="OrthoDB" id="8777596at2"/>
<dbReference type="KEGG" id="mtim:DIR46_22770"/>